<evidence type="ECO:0000256" key="2">
    <source>
        <dbReference type="SAM" id="MobiDB-lite"/>
    </source>
</evidence>
<dbReference type="PANTHER" id="PTHR12932">
    <property type="entry name" value="P25 ALPHA-RELATED"/>
    <property type="match status" value="1"/>
</dbReference>
<feature type="region of interest" description="Disordered" evidence="2">
    <location>
        <begin position="1"/>
        <end position="24"/>
    </location>
</feature>
<dbReference type="EMBL" id="MNPL01003763">
    <property type="protein sequence ID" value="OQR77268.1"/>
    <property type="molecule type" value="Genomic_DNA"/>
</dbReference>
<dbReference type="SUPFAM" id="SSF47473">
    <property type="entry name" value="EF-hand"/>
    <property type="match status" value="1"/>
</dbReference>
<dbReference type="InParanoid" id="A0A1V9XV80"/>
<dbReference type="GO" id="GO:0005874">
    <property type="term" value="C:microtubule"/>
    <property type="evidence" value="ECO:0007669"/>
    <property type="project" value="TreeGrafter"/>
</dbReference>
<comment type="caution">
    <text evidence="3">The sequence shown here is derived from an EMBL/GenBank/DDBJ whole genome shotgun (WGS) entry which is preliminary data.</text>
</comment>
<sequence>MSDEARPASAAAGSGSPPAEGDVPSFQEQFKTFAKFGDSKSTGEAITLSNSDKWFKQSKVIDGKKINTVDTGIYFKKIAKTKKALSQKEYEQFLEEIAKNKKVPLEDIKQKLCACGPPATRIQGSIRLGKSVECSAEKKALGQNHINVIVTFDD</sequence>
<proteinExistence type="inferred from homology"/>
<dbReference type="AlphaFoldDB" id="A0A1V9XV80"/>
<evidence type="ECO:0000256" key="1">
    <source>
        <dbReference type="ARBA" id="ARBA00010994"/>
    </source>
</evidence>
<reference evidence="3 4" key="1">
    <citation type="journal article" date="2017" name="Gigascience">
        <title>Draft genome of the honey bee ectoparasitic mite, Tropilaelaps mercedesae, is shaped by the parasitic life history.</title>
        <authorList>
            <person name="Dong X."/>
            <person name="Armstrong S.D."/>
            <person name="Xia D."/>
            <person name="Makepeace B.L."/>
            <person name="Darby A.C."/>
            <person name="Kadowaki T."/>
        </authorList>
    </citation>
    <scope>NUCLEOTIDE SEQUENCE [LARGE SCALE GENOMIC DNA]</scope>
    <source>
        <strain evidence="3">Wuxi-XJTLU</strain>
    </source>
</reference>
<dbReference type="FunCoup" id="A0A1V9XV80">
    <property type="interactions" value="8"/>
</dbReference>
<organism evidence="3 4">
    <name type="scientific">Tropilaelaps mercedesae</name>
    <dbReference type="NCBI Taxonomy" id="418985"/>
    <lineage>
        <taxon>Eukaryota</taxon>
        <taxon>Metazoa</taxon>
        <taxon>Ecdysozoa</taxon>
        <taxon>Arthropoda</taxon>
        <taxon>Chelicerata</taxon>
        <taxon>Arachnida</taxon>
        <taxon>Acari</taxon>
        <taxon>Parasitiformes</taxon>
        <taxon>Mesostigmata</taxon>
        <taxon>Gamasina</taxon>
        <taxon>Dermanyssoidea</taxon>
        <taxon>Laelapidae</taxon>
        <taxon>Tropilaelaps</taxon>
    </lineage>
</organism>
<dbReference type="GO" id="GO:0032273">
    <property type="term" value="P:positive regulation of protein polymerization"/>
    <property type="evidence" value="ECO:0007669"/>
    <property type="project" value="TreeGrafter"/>
</dbReference>
<dbReference type="GO" id="GO:0001578">
    <property type="term" value="P:microtubule bundle formation"/>
    <property type="evidence" value="ECO:0007669"/>
    <property type="project" value="TreeGrafter"/>
</dbReference>
<dbReference type="GO" id="GO:0015631">
    <property type="term" value="F:tubulin binding"/>
    <property type="evidence" value="ECO:0007669"/>
    <property type="project" value="InterPro"/>
</dbReference>
<dbReference type="InterPro" id="IPR011992">
    <property type="entry name" value="EF-hand-dom_pair"/>
</dbReference>
<comment type="similarity">
    <text evidence="1">Belongs to the TPPP family.</text>
</comment>
<keyword evidence="4" id="KW-1185">Reference proteome</keyword>
<gene>
    <name evidence="3" type="ORF">BIW11_00462</name>
</gene>
<dbReference type="OrthoDB" id="548799at2759"/>
<protein>
    <submittedName>
        <fullName evidence="3">TPPP family protein-like</fullName>
    </submittedName>
</protein>
<name>A0A1V9XV80_9ACAR</name>
<dbReference type="Proteomes" id="UP000192247">
    <property type="component" value="Unassembled WGS sequence"/>
</dbReference>
<accession>A0A1V9XV80</accession>
<evidence type="ECO:0000313" key="4">
    <source>
        <dbReference type="Proteomes" id="UP000192247"/>
    </source>
</evidence>
<feature type="compositionally biased region" description="Low complexity" evidence="2">
    <location>
        <begin position="7"/>
        <end position="21"/>
    </location>
</feature>
<dbReference type="InterPro" id="IPR008907">
    <property type="entry name" value="TPP/p25"/>
</dbReference>
<dbReference type="Gene3D" id="1.10.238.10">
    <property type="entry name" value="EF-hand"/>
    <property type="match status" value="1"/>
</dbReference>
<dbReference type="PANTHER" id="PTHR12932:SF9">
    <property type="entry name" value="TUBULIN POLYMERIZATION-PROMOTING PROTEIN HOMOLOG"/>
    <property type="match status" value="1"/>
</dbReference>
<dbReference type="Pfam" id="PF05517">
    <property type="entry name" value="p25-alpha"/>
    <property type="match status" value="1"/>
</dbReference>
<dbReference type="GO" id="GO:0046785">
    <property type="term" value="P:microtubule polymerization"/>
    <property type="evidence" value="ECO:0007669"/>
    <property type="project" value="InterPro"/>
</dbReference>
<evidence type="ECO:0000313" key="3">
    <source>
        <dbReference type="EMBL" id="OQR77268.1"/>
    </source>
</evidence>